<dbReference type="InterPro" id="IPR053214">
    <property type="entry name" value="LysM12-like"/>
</dbReference>
<name>A0ABR4J8S3_9EURO</name>
<dbReference type="SUPFAM" id="SSF57016">
    <property type="entry name" value="Plant lectins/antimicrobial peptides"/>
    <property type="match status" value="1"/>
</dbReference>
<dbReference type="Gene3D" id="3.20.20.80">
    <property type="entry name" value="Glycosidases"/>
    <property type="match status" value="1"/>
</dbReference>
<feature type="domain" description="GH18" evidence="14">
    <location>
        <begin position="513"/>
        <end position="908"/>
    </location>
</feature>
<feature type="chain" id="PRO_5046151964" description="chitinase" evidence="12">
    <location>
        <begin position="20"/>
        <end position="1517"/>
    </location>
</feature>
<keyword evidence="9 11" id="KW-0326">Glycosidase</keyword>
<evidence type="ECO:0000256" key="1">
    <source>
        <dbReference type="ARBA" id="ARBA00000822"/>
    </source>
</evidence>
<sequence>MRMNSSGLLCLSLAVSTFAFQQSSNSKDVVAALNAPGVFQSQLRPCPAECVTLLPDDWTVYPSFERLSYCHDPVLFDFAIYTPVDDGSKTQRLRACTAGERNQSTSTYASTDRVRNSEDRIYDPSLINESMVTLQIAPDGAASKTSGGNVLVSLANLHSYLLAGQDLTEDIILAYYEGTVIGVYVGQAFGKATAPSVIDYILQHAEEGAPVPSLTQLCGNDRDRHHALGIAVSASGDLSTVQSALVSWSKGDCVAEHGEKASDLPDVRIWEVPQHAPRMTTASSPTDSVTRAPHALAAREAKYCKQRTVVSGVTCPSLAKACGISLDQFYKYNPKVNCSNLQINQKVCCTSGALQPQPYDNGTCYTYKTQAGDNCYDLSVTWSVTQAEIAKFNDGTTWGWNGCGDLGAGVNICLSKGNPPLPAVIPNAVCGPQAPGTRIDGTITDPSVLADLNPCPLNSCCNIWGHCGIDSSFCTKSKGPTGNPGTSKPGVFGCISNCGTDIVNNKEGPPTGYQRVGYYETFNWDRPCLHMRAEWSNTLNYTHMHWAFGDISEDLSVYVNDTHRQWEGFMKLKNVKKIVSFGGWGFSTGGSTYGVHRRAMKPEFRSTFVSNIVAFADEFGLDGIDIDWEYPGAPDIPVIPPGLQSDAPNYLATLKALRKELPAKFSLSIAAPASYWYLKAFPISDMAKVVDYIVYMTYDLHGQWDYGNVNAQSGCPTGNCLRSHINETEVRSTLAMSTSLLHINSAQVLADQYDVVVTKAGVKSNKIMVGESSYGRSFKMAEAGCTGPKCLFTGTNSTSNAKRGRCTGTGGYLSNAEIREIISKGGPSVKTWYENDTASDYLVYDGMEWVAYMSADTKQARRDTWERLNFAGTIDWAVDLQDFNIADTVGQTGDYDENSSIIAFDNMIWDWVNPVIEAPIGATNLLQASPLPTTVTRTAYTTLTLVSGGSLSTTIVSTAFPISEVNYQPFTLASTDTQSGTVITYTPIPRITPNPMSVTIPHGWTVTSPNGQEDGPSTTKPTLVGHPTGDTTIITTTTTDGLGFPLWIHWLPTIGYSLPSFVTPKIPAPTRIPDDDIFPIRTPSPGTSDCSDDSCTEGPDCNGSSCTRGGDCIGRSCIRGGDCTGENCIRGGLCIGDKCQLGGGCKGDNPGGCSGPRCHMESLCPGCDNEVTITVQPGSGGNPRPTPRPTCLKACPTLPPCPESNTACNTPCNAKRCPPQSMPTDKACTSLTTANACTEIISSTAMQTTPTMSYSTTTNTVCEMTADCDIQDTTITTTITTSEKPNEVVFATGIYDYWDNSLEDIAVFESAASAFEEWMSTADNIPHDSTGTSASTPEYPSVTVTLVPRPTAADGCSRFRETQSLCWNKCDPDTSKPVGGDWASNDPWCWLKAPGSADSGGASCHNQGDCPTEIECWDEWGCVIPGVVSSGCAAQGASAVGSTCWSKCDPKTSRRVSTHWKEGDPWCWLKGDKFIAACDDANDCPASLECLPDFWERGGCSANTRRLMAGGPSCWST</sequence>
<evidence type="ECO:0000256" key="7">
    <source>
        <dbReference type="ARBA" id="ARBA00023026"/>
    </source>
</evidence>
<keyword evidence="5 11" id="KW-0378">Hydrolase</keyword>
<dbReference type="InterPro" id="IPR017853">
    <property type="entry name" value="GH"/>
</dbReference>
<gene>
    <name evidence="15" type="ORF">BJY01DRAFT_238253</name>
</gene>
<organism evidence="15 16">
    <name type="scientific">Aspergillus pseudoustus</name>
    <dbReference type="NCBI Taxonomy" id="1810923"/>
    <lineage>
        <taxon>Eukaryota</taxon>
        <taxon>Fungi</taxon>
        <taxon>Dikarya</taxon>
        <taxon>Ascomycota</taxon>
        <taxon>Pezizomycotina</taxon>
        <taxon>Eurotiomycetes</taxon>
        <taxon>Eurotiomycetidae</taxon>
        <taxon>Eurotiales</taxon>
        <taxon>Aspergillaceae</taxon>
        <taxon>Aspergillus</taxon>
        <taxon>Aspergillus subgen. Nidulantes</taxon>
    </lineage>
</organism>
<evidence type="ECO:0000256" key="9">
    <source>
        <dbReference type="ARBA" id="ARBA00023295"/>
    </source>
</evidence>
<dbReference type="PANTHER" id="PTHR47700">
    <property type="entry name" value="V CHITINASE, PUTATIVE (AFU_ORTHOLOGUE AFUA_6G13720)-RELATED"/>
    <property type="match status" value="1"/>
</dbReference>
<dbReference type="SUPFAM" id="SSF54556">
    <property type="entry name" value="Chitinase insertion domain"/>
    <property type="match status" value="1"/>
</dbReference>
<dbReference type="InterPro" id="IPR036779">
    <property type="entry name" value="LysM_dom_sf"/>
</dbReference>
<dbReference type="Pfam" id="PF01476">
    <property type="entry name" value="LysM"/>
    <property type="match status" value="1"/>
</dbReference>
<keyword evidence="16" id="KW-1185">Reference proteome</keyword>
<evidence type="ECO:0000256" key="6">
    <source>
        <dbReference type="ARBA" id="ARBA00023024"/>
    </source>
</evidence>
<dbReference type="PROSITE" id="PS51910">
    <property type="entry name" value="GH18_2"/>
    <property type="match status" value="1"/>
</dbReference>
<evidence type="ECO:0000256" key="5">
    <source>
        <dbReference type="ARBA" id="ARBA00022801"/>
    </source>
</evidence>
<evidence type="ECO:0000256" key="2">
    <source>
        <dbReference type="ARBA" id="ARBA00008682"/>
    </source>
</evidence>
<dbReference type="SMART" id="SM00257">
    <property type="entry name" value="LysM"/>
    <property type="match status" value="2"/>
</dbReference>
<comment type="catalytic activity">
    <reaction evidence="1">
        <text>Random endo-hydrolysis of N-acetyl-beta-D-glucosaminide (1-&gt;4)-beta-linkages in chitin and chitodextrins.</text>
        <dbReference type="EC" id="3.2.1.14"/>
    </reaction>
</comment>
<evidence type="ECO:0000256" key="11">
    <source>
        <dbReference type="RuleBase" id="RU000489"/>
    </source>
</evidence>
<dbReference type="CDD" id="cd02878">
    <property type="entry name" value="GH18_zymocin_alpha"/>
    <property type="match status" value="1"/>
</dbReference>
<evidence type="ECO:0000313" key="15">
    <source>
        <dbReference type="EMBL" id="KAL2836453.1"/>
    </source>
</evidence>
<keyword evidence="6" id="KW-0146">Chitin degradation</keyword>
<dbReference type="SUPFAM" id="SSF51445">
    <property type="entry name" value="(Trans)glycosidases"/>
    <property type="match status" value="1"/>
</dbReference>
<feature type="domain" description="LysM" evidence="13">
    <location>
        <begin position="305"/>
        <end position="349"/>
    </location>
</feature>
<dbReference type="InterPro" id="IPR036861">
    <property type="entry name" value="Endochitinase-like_sf"/>
</dbReference>
<dbReference type="Gene3D" id="3.10.50.10">
    <property type="match status" value="1"/>
</dbReference>
<dbReference type="Gene3D" id="3.10.350.10">
    <property type="entry name" value="LysM domain"/>
    <property type="match status" value="2"/>
</dbReference>
<dbReference type="InterPro" id="IPR029070">
    <property type="entry name" value="Chitinase_insertion_sf"/>
</dbReference>
<dbReference type="SUPFAM" id="SSF54106">
    <property type="entry name" value="LysM domain"/>
    <property type="match status" value="1"/>
</dbReference>
<comment type="caution">
    <text evidence="15">The sequence shown here is derived from an EMBL/GenBank/DDBJ whole genome shotgun (WGS) entry which is preliminary data.</text>
</comment>
<evidence type="ECO:0000256" key="10">
    <source>
        <dbReference type="ARBA" id="ARBA00023326"/>
    </source>
</evidence>
<feature type="domain" description="LysM" evidence="13">
    <location>
        <begin position="365"/>
        <end position="414"/>
    </location>
</feature>
<evidence type="ECO:0000259" key="14">
    <source>
        <dbReference type="PROSITE" id="PS51910"/>
    </source>
</evidence>
<dbReference type="InterPro" id="IPR011583">
    <property type="entry name" value="Chitinase_II/V-like_cat"/>
</dbReference>
<proteinExistence type="inferred from homology"/>
<comment type="similarity">
    <text evidence="2">Belongs to the glycosyl hydrolase 18 family. Chitinase class V subfamily.</text>
</comment>
<evidence type="ECO:0000256" key="12">
    <source>
        <dbReference type="SAM" id="SignalP"/>
    </source>
</evidence>
<accession>A0ABR4J8S3</accession>
<dbReference type="Proteomes" id="UP001610446">
    <property type="component" value="Unassembled WGS sequence"/>
</dbReference>
<feature type="signal peptide" evidence="12">
    <location>
        <begin position="1"/>
        <end position="19"/>
    </location>
</feature>
<keyword evidence="10" id="KW-0624">Polysaccharide degradation</keyword>
<dbReference type="PANTHER" id="PTHR47700:SF2">
    <property type="entry name" value="CHITINASE"/>
    <property type="match status" value="1"/>
</dbReference>
<dbReference type="EMBL" id="JBFXLU010000178">
    <property type="protein sequence ID" value="KAL2836453.1"/>
    <property type="molecule type" value="Genomic_DNA"/>
</dbReference>
<keyword evidence="7" id="KW-0843">Virulence</keyword>
<keyword evidence="4" id="KW-0147">Chitin-binding</keyword>
<protein>
    <recommendedName>
        <fullName evidence="3">chitinase</fullName>
        <ecNumber evidence="3">3.2.1.14</ecNumber>
    </recommendedName>
</protein>
<keyword evidence="8" id="KW-0119">Carbohydrate metabolism</keyword>
<dbReference type="InterPro" id="IPR001223">
    <property type="entry name" value="Glyco_hydro18_cat"/>
</dbReference>
<evidence type="ECO:0000313" key="16">
    <source>
        <dbReference type="Proteomes" id="UP001610446"/>
    </source>
</evidence>
<dbReference type="EC" id="3.2.1.14" evidence="3"/>
<evidence type="ECO:0000256" key="3">
    <source>
        <dbReference type="ARBA" id="ARBA00012729"/>
    </source>
</evidence>
<dbReference type="InterPro" id="IPR001579">
    <property type="entry name" value="Glyco_hydro_18_chit_AS"/>
</dbReference>
<dbReference type="Pfam" id="PF00704">
    <property type="entry name" value="Glyco_hydro_18"/>
    <property type="match status" value="1"/>
</dbReference>
<dbReference type="PROSITE" id="PS51782">
    <property type="entry name" value="LYSM"/>
    <property type="match status" value="2"/>
</dbReference>
<reference evidence="15 16" key="1">
    <citation type="submission" date="2024-07" db="EMBL/GenBank/DDBJ databases">
        <title>Section-level genome sequencing and comparative genomics of Aspergillus sections Usti and Cavernicolus.</title>
        <authorList>
            <consortium name="Lawrence Berkeley National Laboratory"/>
            <person name="Nybo J.L."/>
            <person name="Vesth T.C."/>
            <person name="Theobald S."/>
            <person name="Frisvad J.C."/>
            <person name="Larsen T.O."/>
            <person name="Kjaerboelling I."/>
            <person name="Rothschild-Mancinelli K."/>
            <person name="Lyhne E.K."/>
            <person name="Kogle M.E."/>
            <person name="Barry K."/>
            <person name="Clum A."/>
            <person name="Na H."/>
            <person name="Ledsgaard L."/>
            <person name="Lin J."/>
            <person name="Lipzen A."/>
            <person name="Kuo A."/>
            <person name="Riley R."/>
            <person name="Mondo S."/>
            <person name="Labutti K."/>
            <person name="Haridas S."/>
            <person name="Pangalinan J."/>
            <person name="Salamov A.A."/>
            <person name="Simmons B.A."/>
            <person name="Magnuson J.K."/>
            <person name="Chen J."/>
            <person name="Drula E."/>
            <person name="Henrissat B."/>
            <person name="Wiebenga A."/>
            <person name="Lubbers R.J."/>
            <person name="Gomes A.C."/>
            <person name="Makela M.R."/>
            <person name="Stajich J."/>
            <person name="Grigoriev I.V."/>
            <person name="Mortensen U.H."/>
            <person name="De Vries R.P."/>
            <person name="Baker S.E."/>
            <person name="Andersen M.R."/>
        </authorList>
    </citation>
    <scope>NUCLEOTIDE SEQUENCE [LARGE SCALE GENOMIC DNA]</scope>
    <source>
        <strain evidence="15 16">CBS 123904</strain>
    </source>
</reference>
<dbReference type="SMART" id="SM00636">
    <property type="entry name" value="Glyco_18"/>
    <property type="match status" value="1"/>
</dbReference>
<keyword evidence="12" id="KW-0732">Signal</keyword>
<evidence type="ECO:0000256" key="4">
    <source>
        <dbReference type="ARBA" id="ARBA00022669"/>
    </source>
</evidence>
<evidence type="ECO:0000256" key="8">
    <source>
        <dbReference type="ARBA" id="ARBA00023277"/>
    </source>
</evidence>
<dbReference type="InterPro" id="IPR018392">
    <property type="entry name" value="LysM"/>
</dbReference>
<dbReference type="PROSITE" id="PS01095">
    <property type="entry name" value="GH18_1"/>
    <property type="match status" value="1"/>
</dbReference>
<evidence type="ECO:0000259" key="13">
    <source>
        <dbReference type="PROSITE" id="PS51782"/>
    </source>
</evidence>